<dbReference type="AlphaFoldDB" id="A0A5B6UVF7"/>
<keyword evidence="3" id="KW-1185">Reference proteome</keyword>
<organism evidence="2 3">
    <name type="scientific">Gossypium australe</name>
    <dbReference type="NCBI Taxonomy" id="47621"/>
    <lineage>
        <taxon>Eukaryota</taxon>
        <taxon>Viridiplantae</taxon>
        <taxon>Streptophyta</taxon>
        <taxon>Embryophyta</taxon>
        <taxon>Tracheophyta</taxon>
        <taxon>Spermatophyta</taxon>
        <taxon>Magnoliopsida</taxon>
        <taxon>eudicotyledons</taxon>
        <taxon>Gunneridae</taxon>
        <taxon>Pentapetalae</taxon>
        <taxon>rosids</taxon>
        <taxon>malvids</taxon>
        <taxon>Malvales</taxon>
        <taxon>Malvaceae</taxon>
        <taxon>Malvoideae</taxon>
        <taxon>Gossypium</taxon>
    </lineage>
</organism>
<dbReference type="EMBL" id="SMMG02000009">
    <property type="protein sequence ID" value="KAA3462131.1"/>
    <property type="molecule type" value="Genomic_DNA"/>
</dbReference>
<proteinExistence type="predicted"/>
<evidence type="ECO:0000313" key="3">
    <source>
        <dbReference type="Proteomes" id="UP000325315"/>
    </source>
</evidence>
<accession>A0A5B6UVF7</accession>
<gene>
    <name evidence="2" type="ORF">EPI10_028647</name>
</gene>
<dbReference type="Proteomes" id="UP000325315">
    <property type="component" value="Unassembled WGS sequence"/>
</dbReference>
<reference evidence="3" key="1">
    <citation type="journal article" date="2019" name="Plant Biotechnol. J.">
        <title>Genome sequencing of the Australian wild diploid species Gossypium australe highlights disease resistance and delayed gland morphogenesis.</title>
        <authorList>
            <person name="Cai Y."/>
            <person name="Cai X."/>
            <person name="Wang Q."/>
            <person name="Wang P."/>
            <person name="Zhang Y."/>
            <person name="Cai C."/>
            <person name="Xu Y."/>
            <person name="Wang K."/>
            <person name="Zhou Z."/>
            <person name="Wang C."/>
            <person name="Geng S."/>
            <person name="Li B."/>
            <person name="Dong Q."/>
            <person name="Hou Y."/>
            <person name="Wang H."/>
            <person name="Ai P."/>
            <person name="Liu Z."/>
            <person name="Yi F."/>
            <person name="Sun M."/>
            <person name="An G."/>
            <person name="Cheng J."/>
            <person name="Zhang Y."/>
            <person name="Shi Q."/>
            <person name="Xie Y."/>
            <person name="Shi X."/>
            <person name="Chang Y."/>
            <person name="Huang F."/>
            <person name="Chen Y."/>
            <person name="Hong S."/>
            <person name="Mi L."/>
            <person name="Sun Q."/>
            <person name="Zhang L."/>
            <person name="Zhou B."/>
            <person name="Peng R."/>
            <person name="Zhang X."/>
            <person name="Liu F."/>
        </authorList>
    </citation>
    <scope>NUCLEOTIDE SEQUENCE [LARGE SCALE GENOMIC DNA]</scope>
    <source>
        <strain evidence="3">cv. PA1801</strain>
    </source>
</reference>
<sequence length="147" mass="16887">MDQRLERLEQMQREMQDQLQIQMQEQLAKIQQDMRDQMLESQRSMMSQLTELLAGGLEKGKSPTGTSAPINFPACSGFNPRDNPVNPVVPDLDDIAEMGKPRVELPQQQKDRCKWLEEKFKTLESANYYCGIDAKKLSLVPYLVFPP</sequence>
<name>A0A5B6UVF7_9ROSI</name>
<feature type="region of interest" description="Disordered" evidence="1">
    <location>
        <begin position="57"/>
        <end position="86"/>
    </location>
</feature>
<comment type="caution">
    <text evidence="2">The sequence shown here is derived from an EMBL/GenBank/DDBJ whole genome shotgun (WGS) entry which is preliminary data.</text>
</comment>
<evidence type="ECO:0000256" key="1">
    <source>
        <dbReference type="SAM" id="MobiDB-lite"/>
    </source>
</evidence>
<protein>
    <submittedName>
        <fullName evidence="2">Putative DNA double-strand break repair Rad50 ATPase</fullName>
    </submittedName>
</protein>
<evidence type="ECO:0000313" key="2">
    <source>
        <dbReference type="EMBL" id="KAA3462131.1"/>
    </source>
</evidence>